<keyword evidence="1" id="KW-1133">Transmembrane helix</keyword>
<dbReference type="OrthoDB" id="675847at2"/>
<sequence>MLHLPAYVYITFAATVLLAIGLFYKATNQSKPFLIGLLAWILIQSILAIAGFYTNPGTVTARFPLLVLPPLLFLASRFATKNGRAFLDELDLPTLTIFHIIRIPVELVLYWLFVSKNVPEAMTFHGRNFDILSGISAPFIYYFSFVKKILGKAAIIAWNLICLALLINVVSSALLSLPARFTQFGFEQPNLALGYFPFVLLPAVLVPLVLLSTAAAIKQLLKK</sequence>
<feature type="transmembrane region" description="Helical" evidence="1">
    <location>
        <begin position="92"/>
        <end position="113"/>
    </location>
</feature>
<proteinExistence type="predicted"/>
<dbReference type="EMBL" id="CP025096">
    <property type="protein sequence ID" value="AUD05572.1"/>
    <property type="molecule type" value="Genomic_DNA"/>
</dbReference>
<name>A0A2K8Z6S0_9BACT</name>
<dbReference type="KEGG" id="spir:CWM47_29255"/>
<gene>
    <name evidence="2" type="ORF">CWM47_29255</name>
</gene>
<feature type="transmembrane region" description="Helical" evidence="1">
    <location>
        <begin position="125"/>
        <end position="143"/>
    </location>
</feature>
<reference evidence="2 3" key="1">
    <citation type="submission" date="2017-11" db="EMBL/GenBank/DDBJ databases">
        <title>Taxonomic description and genome sequences of Spirosoma HA7 sp. nov., isolated from pollen microhabitat of Corylus avellana.</title>
        <authorList>
            <person name="Ambika Manirajan B."/>
            <person name="Suarez C."/>
            <person name="Ratering S."/>
            <person name="Geissler-Plaum R."/>
            <person name="Cardinale M."/>
            <person name="Sylvia S."/>
        </authorList>
    </citation>
    <scope>NUCLEOTIDE SEQUENCE [LARGE SCALE GENOMIC DNA]</scope>
    <source>
        <strain evidence="2 3">HA7</strain>
    </source>
</reference>
<dbReference type="AlphaFoldDB" id="A0A2K8Z6S0"/>
<keyword evidence="3" id="KW-1185">Reference proteome</keyword>
<feature type="transmembrane region" description="Helical" evidence="1">
    <location>
        <begin position="195"/>
        <end position="217"/>
    </location>
</feature>
<accession>A0A2K8Z6S0</accession>
<feature type="transmembrane region" description="Helical" evidence="1">
    <location>
        <begin position="33"/>
        <end position="53"/>
    </location>
</feature>
<feature type="transmembrane region" description="Helical" evidence="1">
    <location>
        <begin position="59"/>
        <end position="80"/>
    </location>
</feature>
<dbReference type="Proteomes" id="UP000232883">
    <property type="component" value="Chromosome"/>
</dbReference>
<keyword evidence="1" id="KW-0812">Transmembrane</keyword>
<keyword evidence="1" id="KW-0472">Membrane</keyword>
<protein>
    <submittedName>
        <fullName evidence="2">Uncharacterized protein</fullName>
    </submittedName>
</protein>
<feature type="transmembrane region" description="Helical" evidence="1">
    <location>
        <begin position="6"/>
        <end position="24"/>
    </location>
</feature>
<feature type="transmembrane region" description="Helical" evidence="1">
    <location>
        <begin position="155"/>
        <end position="175"/>
    </location>
</feature>
<evidence type="ECO:0000313" key="2">
    <source>
        <dbReference type="EMBL" id="AUD05572.1"/>
    </source>
</evidence>
<organism evidence="2 3">
    <name type="scientific">Spirosoma pollinicola</name>
    <dbReference type="NCBI Taxonomy" id="2057025"/>
    <lineage>
        <taxon>Bacteria</taxon>
        <taxon>Pseudomonadati</taxon>
        <taxon>Bacteroidota</taxon>
        <taxon>Cytophagia</taxon>
        <taxon>Cytophagales</taxon>
        <taxon>Cytophagaceae</taxon>
        <taxon>Spirosoma</taxon>
    </lineage>
</organism>
<evidence type="ECO:0000313" key="3">
    <source>
        <dbReference type="Proteomes" id="UP000232883"/>
    </source>
</evidence>
<evidence type="ECO:0000256" key="1">
    <source>
        <dbReference type="SAM" id="Phobius"/>
    </source>
</evidence>